<proteinExistence type="predicted"/>
<feature type="non-terminal residue" evidence="1">
    <location>
        <position position="234"/>
    </location>
</feature>
<protein>
    <submittedName>
        <fullName evidence="1">Uncharacterized protein</fullName>
    </submittedName>
</protein>
<comment type="caution">
    <text evidence="1">The sequence shown here is derived from an EMBL/GenBank/DDBJ whole genome shotgun (WGS) entry which is preliminary data.</text>
</comment>
<gene>
    <name evidence="1" type="ORF">S03H2_49001</name>
</gene>
<organism evidence="1">
    <name type="scientific">marine sediment metagenome</name>
    <dbReference type="NCBI Taxonomy" id="412755"/>
    <lineage>
        <taxon>unclassified sequences</taxon>
        <taxon>metagenomes</taxon>
        <taxon>ecological metagenomes</taxon>
    </lineage>
</organism>
<dbReference type="AlphaFoldDB" id="X1JGX0"/>
<dbReference type="EMBL" id="BARU01030940">
    <property type="protein sequence ID" value="GAH68973.1"/>
    <property type="molecule type" value="Genomic_DNA"/>
</dbReference>
<accession>X1JGX0</accession>
<sequence length="234" mass="25190">MPIGDIVKIIATHTFDSTWGSTASLIQILDNLHSIAYSGPAEDGWSKSILITPAGAISEPASNTLEWLDANAQHMRSVLRSPDVHVFAYHDYPDDAFIEAVIVNSDGTLEQHANHTAKFADETCLYFEAIHIAGGTVAIPYGRNTGQAFITTWNVSDEGEVAAAATQDFEFTPSHGSFPSIQRVTDNVFVVCFQTTDNVGHARSVNITDGGAVSYTAHGSVSICAQMFAFPHMV</sequence>
<name>X1JGX0_9ZZZZ</name>
<evidence type="ECO:0000313" key="1">
    <source>
        <dbReference type="EMBL" id="GAH68973.1"/>
    </source>
</evidence>
<reference evidence="1" key="1">
    <citation type="journal article" date="2014" name="Front. Microbiol.">
        <title>High frequency of phylogenetically diverse reductive dehalogenase-homologous genes in deep subseafloor sedimentary metagenomes.</title>
        <authorList>
            <person name="Kawai M."/>
            <person name="Futagami T."/>
            <person name="Toyoda A."/>
            <person name="Takaki Y."/>
            <person name="Nishi S."/>
            <person name="Hori S."/>
            <person name="Arai W."/>
            <person name="Tsubouchi T."/>
            <person name="Morono Y."/>
            <person name="Uchiyama I."/>
            <person name="Ito T."/>
            <person name="Fujiyama A."/>
            <person name="Inagaki F."/>
            <person name="Takami H."/>
        </authorList>
    </citation>
    <scope>NUCLEOTIDE SEQUENCE</scope>
    <source>
        <strain evidence="1">Expedition CK06-06</strain>
    </source>
</reference>